<proteinExistence type="predicted"/>
<comment type="caution">
    <text evidence="2">The sequence shown here is derived from an EMBL/GenBank/DDBJ whole genome shotgun (WGS) entry which is preliminary data.</text>
</comment>
<protein>
    <submittedName>
        <fullName evidence="2">Pyridoxamine 5'-phosphate oxidase family protein</fullName>
    </submittedName>
</protein>
<evidence type="ECO:0000313" key="2">
    <source>
        <dbReference type="EMBL" id="MFC4246212.1"/>
    </source>
</evidence>
<dbReference type="RefSeq" id="WP_246967904.1">
    <property type="nucleotide sequence ID" value="NZ_CP095397.1"/>
</dbReference>
<sequence>MEIVENTLEDDLETVLERPLFCFLGTASSEGRPRVSPLWYLWEDEAVWIIADGVGKSYTDRVRRRPETALAVVDFGPRAGRVHHVGMRGRAAIEPFDEGRAHRLLERYLGPERERWDPRFADLDPDRWRFVRFEPDTVVARDQSFAPSLDG</sequence>
<dbReference type="Proteomes" id="UP001595821">
    <property type="component" value="Unassembled WGS sequence"/>
</dbReference>
<dbReference type="AlphaFoldDB" id="A0ABD5NVS3"/>
<dbReference type="Pfam" id="PF01243">
    <property type="entry name" value="PNPOx_N"/>
    <property type="match status" value="1"/>
</dbReference>
<dbReference type="Gene3D" id="2.30.110.10">
    <property type="entry name" value="Electron Transport, Fmn-binding Protein, Chain A"/>
    <property type="match status" value="1"/>
</dbReference>
<accession>A0ABD5NVS3</accession>
<organism evidence="2 3">
    <name type="scientific">Natribaculum luteum</name>
    <dbReference type="NCBI Taxonomy" id="1586232"/>
    <lineage>
        <taxon>Archaea</taxon>
        <taxon>Methanobacteriati</taxon>
        <taxon>Methanobacteriota</taxon>
        <taxon>Stenosarchaea group</taxon>
        <taxon>Halobacteria</taxon>
        <taxon>Halobacteriales</taxon>
        <taxon>Natrialbaceae</taxon>
        <taxon>Natribaculum</taxon>
    </lineage>
</organism>
<evidence type="ECO:0000313" key="3">
    <source>
        <dbReference type="Proteomes" id="UP001595821"/>
    </source>
</evidence>
<reference evidence="2 3" key="1">
    <citation type="journal article" date="2014" name="Int. J. Syst. Evol. Microbiol.">
        <title>Complete genome sequence of Corynebacterium casei LMG S-19264T (=DSM 44701T), isolated from a smear-ripened cheese.</title>
        <authorList>
            <consortium name="US DOE Joint Genome Institute (JGI-PGF)"/>
            <person name="Walter F."/>
            <person name="Albersmeier A."/>
            <person name="Kalinowski J."/>
            <person name="Ruckert C."/>
        </authorList>
    </citation>
    <scope>NUCLEOTIDE SEQUENCE [LARGE SCALE GENOMIC DNA]</scope>
    <source>
        <strain evidence="2 3">IBRC-M 10912</strain>
    </source>
</reference>
<gene>
    <name evidence="2" type="ORF">ACFOZ7_04285</name>
</gene>
<feature type="domain" description="Pyridoxamine 5'-phosphate oxidase N-terminal" evidence="1">
    <location>
        <begin position="8"/>
        <end position="130"/>
    </location>
</feature>
<dbReference type="InterPro" id="IPR012349">
    <property type="entry name" value="Split_barrel_FMN-bd"/>
</dbReference>
<dbReference type="GeneID" id="71855013"/>
<evidence type="ECO:0000259" key="1">
    <source>
        <dbReference type="Pfam" id="PF01243"/>
    </source>
</evidence>
<dbReference type="SUPFAM" id="SSF50475">
    <property type="entry name" value="FMN-binding split barrel"/>
    <property type="match status" value="1"/>
</dbReference>
<dbReference type="InterPro" id="IPR011576">
    <property type="entry name" value="Pyridox_Oxase_N"/>
</dbReference>
<name>A0ABD5NVS3_9EURY</name>
<dbReference type="EMBL" id="JBHSDJ010000013">
    <property type="protein sequence ID" value="MFC4246212.1"/>
    <property type="molecule type" value="Genomic_DNA"/>
</dbReference>